<dbReference type="EMBL" id="WMFA01000002">
    <property type="protein sequence ID" value="MYL70717.1"/>
    <property type="molecule type" value="Genomic_DNA"/>
</dbReference>
<evidence type="ECO:0000313" key="8">
    <source>
        <dbReference type="EMBL" id="MYL70717.1"/>
    </source>
</evidence>
<keyword evidence="4 6" id="KW-1133">Transmembrane helix</keyword>
<dbReference type="PANTHER" id="PTHR34820:SF4">
    <property type="entry name" value="INNER MEMBRANE PROTEIN YEBZ"/>
    <property type="match status" value="1"/>
</dbReference>
<evidence type="ECO:0000259" key="7">
    <source>
        <dbReference type="Pfam" id="PF05425"/>
    </source>
</evidence>
<feature type="transmembrane region" description="Helical" evidence="6">
    <location>
        <begin position="106"/>
        <end position="125"/>
    </location>
</feature>
<evidence type="ECO:0000256" key="1">
    <source>
        <dbReference type="ARBA" id="ARBA00004651"/>
    </source>
</evidence>
<evidence type="ECO:0000256" key="3">
    <source>
        <dbReference type="ARBA" id="ARBA00022692"/>
    </source>
</evidence>
<reference evidence="8 9" key="1">
    <citation type="submission" date="2019-11" db="EMBL/GenBank/DDBJ databases">
        <title>Genome sequences of 17 halophilic strains isolated from different environments.</title>
        <authorList>
            <person name="Furrow R.E."/>
        </authorList>
    </citation>
    <scope>NUCLEOTIDE SEQUENCE [LARGE SCALE GENOMIC DNA]</scope>
    <source>
        <strain evidence="8 9">SL-4</strain>
    </source>
</reference>
<dbReference type="InterPro" id="IPR008457">
    <property type="entry name" value="Cu-R_CopD_dom"/>
</dbReference>
<evidence type="ECO:0000256" key="5">
    <source>
        <dbReference type="ARBA" id="ARBA00023136"/>
    </source>
</evidence>
<feature type="transmembrane region" description="Helical" evidence="6">
    <location>
        <begin position="137"/>
        <end position="161"/>
    </location>
</feature>
<gene>
    <name evidence="8" type="ORF">GLW00_07640</name>
</gene>
<feature type="domain" description="Copper resistance protein D" evidence="7">
    <location>
        <begin position="170"/>
        <end position="264"/>
    </location>
</feature>
<feature type="transmembrane region" description="Helical" evidence="6">
    <location>
        <begin position="37"/>
        <end position="60"/>
    </location>
</feature>
<organism evidence="8 9">
    <name type="scientific">Halobacillus litoralis</name>
    <dbReference type="NCBI Taxonomy" id="45668"/>
    <lineage>
        <taxon>Bacteria</taxon>
        <taxon>Bacillati</taxon>
        <taxon>Bacillota</taxon>
        <taxon>Bacilli</taxon>
        <taxon>Bacillales</taxon>
        <taxon>Bacillaceae</taxon>
        <taxon>Halobacillus</taxon>
    </lineage>
</organism>
<dbReference type="GO" id="GO:0006825">
    <property type="term" value="P:copper ion transport"/>
    <property type="evidence" value="ECO:0007669"/>
    <property type="project" value="InterPro"/>
</dbReference>
<feature type="transmembrane region" description="Helical" evidence="6">
    <location>
        <begin position="306"/>
        <end position="324"/>
    </location>
</feature>
<keyword evidence="5 6" id="KW-0472">Membrane</keyword>
<evidence type="ECO:0000256" key="2">
    <source>
        <dbReference type="ARBA" id="ARBA00022475"/>
    </source>
</evidence>
<name>A0A845FAS8_9BACI</name>
<feature type="transmembrane region" description="Helical" evidence="6">
    <location>
        <begin position="6"/>
        <end position="25"/>
    </location>
</feature>
<comment type="caution">
    <text evidence="8">The sequence shown here is derived from an EMBL/GenBank/DDBJ whole genome shotgun (WGS) entry which is preliminary data.</text>
</comment>
<feature type="transmembrane region" description="Helical" evidence="6">
    <location>
        <begin position="248"/>
        <end position="266"/>
    </location>
</feature>
<feature type="transmembrane region" description="Helical" evidence="6">
    <location>
        <begin position="173"/>
        <end position="196"/>
    </location>
</feature>
<feature type="transmembrane region" description="Helical" evidence="6">
    <location>
        <begin position="208"/>
        <end position="228"/>
    </location>
</feature>
<comment type="subcellular location">
    <subcellularLocation>
        <location evidence="1">Cell membrane</location>
        <topology evidence="1">Multi-pass membrane protein</topology>
    </subcellularLocation>
</comment>
<protein>
    <recommendedName>
        <fullName evidence="7">Copper resistance protein D domain-containing protein</fullName>
    </recommendedName>
</protein>
<evidence type="ECO:0000256" key="4">
    <source>
        <dbReference type="ARBA" id="ARBA00022989"/>
    </source>
</evidence>
<dbReference type="OrthoDB" id="2387346at2"/>
<evidence type="ECO:0000313" key="9">
    <source>
        <dbReference type="Proteomes" id="UP000450457"/>
    </source>
</evidence>
<dbReference type="RefSeq" id="WP_160912777.1">
    <property type="nucleotide sequence ID" value="NZ_WMFA01000002.1"/>
</dbReference>
<evidence type="ECO:0000256" key="6">
    <source>
        <dbReference type="SAM" id="Phobius"/>
    </source>
</evidence>
<feature type="transmembrane region" description="Helical" evidence="6">
    <location>
        <begin position="80"/>
        <end position="99"/>
    </location>
</feature>
<accession>A0A845FAS8</accession>
<dbReference type="Pfam" id="PF05425">
    <property type="entry name" value="CopD"/>
    <property type="match status" value="1"/>
</dbReference>
<keyword evidence="3 6" id="KW-0812">Transmembrane</keyword>
<sequence>MIHALTNGAFYACLSILIGASLLSFTDEKLAQRRKTWTTITLSVPVLAVYPVMQLAAMLQEYREGGLWESLFHVLTQLKGGQAWLLLLSLAVLHAIVLNMIKSPKVAYSFSLFILVGMILTQSITGHAASTASVQGALFHAIHFIAVGVWSGILLVVSFFSERENHWESFVGWFTKTAIACIVWIVLTGVAMSFLLSESILDSWMLSYGQALLIKHLLFVVLLLFAFINGFLMKRLVAENADFSPKRWWKAESLLIVFIYTITGYMTEQETPHNIAQTLEHQEPSALFRVFTTVEGAGPLTFAPNLIGLSSLALAVIFLLFTGVMIRRNSLAGTFFVSAMVVWSLYLGLMSSVSMN</sequence>
<proteinExistence type="predicted"/>
<dbReference type="Proteomes" id="UP000450457">
    <property type="component" value="Unassembled WGS sequence"/>
</dbReference>
<dbReference type="InterPro" id="IPR032694">
    <property type="entry name" value="CopC/D"/>
</dbReference>
<dbReference type="GeneID" id="78006858"/>
<keyword evidence="2" id="KW-1003">Cell membrane</keyword>
<dbReference type="PANTHER" id="PTHR34820">
    <property type="entry name" value="INNER MEMBRANE PROTEIN YEBZ"/>
    <property type="match status" value="1"/>
</dbReference>
<dbReference type="GO" id="GO:0005886">
    <property type="term" value="C:plasma membrane"/>
    <property type="evidence" value="ECO:0007669"/>
    <property type="project" value="UniProtKB-SubCell"/>
</dbReference>
<dbReference type="AlphaFoldDB" id="A0A845FAS8"/>
<feature type="transmembrane region" description="Helical" evidence="6">
    <location>
        <begin position="331"/>
        <end position="349"/>
    </location>
</feature>